<dbReference type="CDD" id="cd00546">
    <property type="entry name" value="QFR_TypeD_subunitC"/>
    <property type="match status" value="1"/>
</dbReference>
<feature type="transmembrane region" description="Helical" evidence="5">
    <location>
        <begin position="112"/>
        <end position="129"/>
    </location>
</feature>
<comment type="subcellular location">
    <subcellularLocation>
        <location evidence="5">Cell membrane</location>
        <topology evidence="5">Multi-pass membrane protein</topology>
    </subcellularLocation>
</comment>
<organism evidence="6 7">
    <name type="scientific">Alitibacter langaaensis DSM 22999</name>
    <dbReference type="NCBI Taxonomy" id="1122935"/>
    <lineage>
        <taxon>Bacteria</taxon>
        <taxon>Pseudomonadati</taxon>
        <taxon>Pseudomonadota</taxon>
        <taxon>Gammaproteobacteria</taxon>
        <taxon>Pasteurellales</taxon>
        <taxon>Pasteurellaceae</taxon>
        <taxon>Alitibacter</taxon>
    </lineage>
</organism>
<dbReference type="AlphaFoldDB" id="A0A2U0TH42"/>
<name>A0A2U0TH42_9PAST</name>
<sequence length="130" mass="14622">MMSELTTKRNKYVREMTPTWWKSWNFYKFYMVREATALPTVWFCLVLLKGVFALGAGTFATDFVTFLQNPIVVILNLISLAAMLLHAFTLFQMTGEVMSGSTGIKAEVIKKALQGLFVVVSIIGLILAFI</sequence>
<protein>
    <recommendedName>
        <fullName evidence="5">Fumarate reductase subunit C</fullName>
    </recommendedName>
    <alternativeName>
        <fullName evidence="5">Quinol-fumarate reductase subunit C</fullName>
        <shortName evidence="5">QFR subunit C</shortName>
    </alternativeName>
</protein>
<comment type="function">
    <text evidence="5">Anchors the catalytic components of the fumarate reductase complex to the cell membrane, binds quinones.</text>
</comment>
<evidence type="ECO:0000256" key="1">
    <source>
        <dbReference type="ARBA" id="ARBA00022475"/>
    </source>
</evidence>
<keyword evidence="2 5" id="KW-0812">Transmembrane</keyword>
<dbReference type="Pfam" id="PF02300">
    <property type="entry name" value="Fumarate_red_C"/>
    <property type="match status" value="1"/>
</dbReference>
<reference evidence="6 7" key="1">
    <citation type="submission" date="2018-05" db="EMBL/GenBank/DDBJ databases">
        <title>Genomic Encyclopedia of Type Strains, Phase IV (KMG-IV): sequencing the most valuable type-strain genomes for metagenomic binning, comparative biology and taxonomic classification.</title>
        <authorList>
            <person name="Goeker M."/>
        </authorList>
    </citation>
    <scope>NUCLEOTIDE SEQUENCE [LARGE SCALE GENOMIC DNA]</scope>
    <source>
        <strain evidence="6 7">DSM 22999</strain>
    </source>
</reference>
<evidence type="ECO:0000256" key="3">
    <source>
        <dbReference type="ARBA" id="ARBA00022989"/>
    </source>
</evidence>
<dbReference type="GO" id="GO:0045283">
    <property type="term" value="C:fumarate reductase complex"/>
    <property type="evidence" value="ECO:0007669"/>
    <property type="project" value="UniProtKB-UniRule"/>
</dbReference>
<keyword evidence="7" id="KW-1185">Reference proteome</keyword>
<keyword evidence="4 5" id="KW-0472">Membrane</keyword>
<comment type="caution">
    <text evidence="5">Lacks conserved residue(s) required for the propagation of feature annotation.</text>
</comment>
<evidence type="ECO:0000256" key="2">
    <source>
        <dbReference type="ARBA" id="ARBA00022692"/>
    </source>
</evidence>
<dbReference type="PIRSF" id="PIRSF000180">
    <property type="entry name" value="FrdC"/>
    <property type="match status" value="1"/>
</dbReference>
<proteinExistence type="inferred from homology"/>
<dbReference type="HAMAP" id="MF_00708">
    <property type="entry name" value="Fumarate_red_C"/>
    <property type="match status" value="1"/>
</dbReference>
<comment type="similarity">
    <text evidence="5">Belongs to the FrdC family.</text>
</comment>
<dbReference type="Proteomes" id="UP000245909">
    <property type="component" value="Unassembled WGS sequence"/>
</dbReference>
<dbReference type="Gene3D" id="1.20.1300.10">
    <property type="entry name" value="Fumarate reductase/succinate dehydrogenase, transmembrane subunit"/>
    <property type="match status" value="1"/>
</dbReference>
<keyword evidence="3 5" id="KW-1133">Transmembrane helix</keyword>
<evidence type="ECO:0000313" key="7">
    <source>
        <dbReference type="Proteomes" id="UP000245909"/>
    </source>
</evidence>
<dbReference type="GO" id="GO:0000104">
    <property type="term" value="F:succinate dehydrogenase activity"/>
    <property type="evidence" value="ECO:0007669"/>
    <property type="project" value="UniProtKB-UniRule"/>
</dbReference>
<comment type="caution">
    <text evidence="6">The sequence shown here is derived from an EMBL/GenBank/DDBJ whole genome shotgun (WGS) entry which is preliminary data.</text>
</comment>
<dbReference type="GO" id="GO:0005886">
    <property type="term" value="C:plasma membrane"/>
    <property type="evidence" value="ECO:0007669"/>
    <property type="project" value="UniProtKB-SubCell"/>
</dbReference>
<dbReference type="EMBL" id="QENU01000001">
    <property type="protein sequence ID" value="PVX42939.1"/>
    <property type="molecule type" value="Genomic_DNA"/>
</dbReference>
<dbReference type="NCBIfam" id="NF003445">
    <property type="entry name" value="PRK04987.1"/>
    <property type="match status" value="1"/>
</dbReference>
<comment type="subunit">
    <text evidence="5">Part of an enzyme complex containing four subunits: a flavoprotein (FrdA), an iron-sulfur protein (FrdB), and two hydrophobic anchor proteins (FrdC and FrdD).</text>
</comment>
<gene>
    <name evidence="5" type="primary">frdC</name>
    <name evidence="6" type="ORF">C8D76_101275</name>
</gene>
<evidence type="ECO:0000313" key="6">
    <source>
        <dbReference type="EMBL" id="PVX42939.1"/>
    </source>
</evidence>
<dbReference type="SUPFAM" id="SSF81343">
    <property type="entry name" value="Fumarate reductase respiratory complex transmembrane subunits"/>
    <property type="match status" value="1"/>
</dbReference>
<feature type="transmembrane region" description="Helical" evidence="5">
    <location>
        <begin position="69"/>
        <end position="91"/>
    </location>
</feature>
<dbReference type="InterPro" id="IPR034804">
    <property type="entry name" value="SQR/QFR_C/D"/>
</dbReference>
<evidence type="ECO:0000256" key="5">
    <source>
        <dbReference type="HAMAP-Rule" id="MF_00708"/>
    </source>
</evidence>
<dbReference type="InterPro" id="IPR003510">
    <property type="entry name" value="Fumarate_red_C"/>
</dbReference>
<accession>A0A2U0TH42</accession>
<evidence type="ECO:0000256" key="4">
    <source>
        <dbReference type="ARBA" id="ARBA00023136"/>
    </source>
</evidence>
<keyword evidence="1 5" id="KW-1003">Cell membrane</keyword>